<evidence type="ECO:0000256" key="1">
    <source>
        <dbReference type="ARBA" id="ARBA00004651"/>
    </source>
</evidence>
<evidence type="ECO:0000256" key="3">
    <source>
        <dbReference type="ARBA" id="ARBA00022692"/>
    </source>
</evidence>
<protein>
    <recommendedName>
        <fullName evidence="7">Membrane transport protein MMPL domain-containing protein</fullName>
    </recommendedName>
</protein>
<evidence type="ECO:0000256" key="2">
    <source>
        <dbReference type="ARBA" id="ARBA00022475"/>
    </source>
</evidence>
<proteinExistence type="predicted"/>
<evidence type="ECO:0000256" key="5">
    <source>
        <dbReference type="ARBA" id="ARBA00023136"/>
    </source>
</evidence>
<comment type="subcellular location">
    <subcellularLocation>
        <location evidence="1">Cell membrane</location>
        <topology evidence="1">Multi-pass membrane protein</topology>
    </subcellularLocation>
</comment>
<dbReference type="EMBL" id="MEIL01000029">
    <property type="protein sequence ID" value="PIT38184.1"/>
    <property type="molecule type" value="Genomic_DNA"/>
</dbReference>
<feature type="transmembrane region" description="Helical" evidence="6">
    <location>
        <begin position="305"/>
        <end position="326"/>
    </location>
</feature>
<dbReference type="GO" id="GO:0005886">
    <property type="term" value="C:plasma membrane"/>
    <property type="evidence" value="ECO:0007669"/>
    <property type="project" value="UniProtKB-SubCell"/>
</dbReference>
<evidence type="ECO:0000256" key="6">
    <source>
        <dbReference type="SAM" id="Phobius"/>
    </source>
</evidence>
<dbReference type="RefSeq" id="WP_100152206.1">
    <property type="nucleotide sequence ID" value="NZ_MEIL01000029.1"/>
</dbReference>
<evidence type="ECO:0000256" key="4">
    <source>
        <dbReference type="ARBA" id="ARBA00022989"/>
    </source>
</evidence>
<evidence type="ECO:0000313" key="8">
    <source>
        <dbReference type="EMBL" id="PIT38184.1"/>
    </source>
</evidence>
<dbReference type="AlphaFoldDB" id="A0A2N9X4T1"/>
<feature type="transmembrane region" description="Helical" evidence="6">
    <location>
        <begin position="725"/>
        <end position="746"/>
    </location>
</feature>
<feature type="domain" description="Membrane transport protein MMPL" evidence="7">
    <location>
        <begin position="223"/>
        <end position="309"/>
    </location>
</feature>
<feature type="transmembrane region" description="Helical" evidence="6">
    <location>
        <begin position="278"/>
        <end position="299"/>
    </location>
</feature>
<feature type="transmembrane region" description="Helical" evidence="6">
    <location>
        <begin position="430"/>
        <end position="448"/>
    </location>
</feature>
<evidence type="ECO:0000313" key="9">
    <source>
        <dbReference type="Proteomes" id="UP000230202"/>
    </source>
</evidence>
<keyword evidence="4 6" id="KW-1133">Transmembrane helix</keyword>
<gene>
    <name evidence="8" type="ORF">BHC54_06410</name>
</gene>
<feature type="transmembrane region" description="Helical" evidence="6">
    <location>
        <begin position="347"/>
        <end position="369"/>
    </location>
</feature>
<dbReference type="Gene3D" id="1.20.1640.10">
    <property type="entry name" value="Multidrug efflux transporter AcrB transmembrane domain"/>
    <property type="match status" value="2"/>
</dbReference>
<keyword evidence="9" id="KW-1185">Reference proteome</keyword>
<accession>A0A2N9X4T1</accession>
<keyword evidence="3 6" id="KW-0812">Transmembrane</keyword>
<dbReference type="PANTHER" id="PTHR33406">
    <property type="entry name" value="MEMBRANE PROTEIN MJ1562-RELATED"/>
    <property type="match status" value="1"/>
</dbReference>
<organism evidence="8 9">
    <name type="scientific">Snodgrassella alvi</name>
    <dbReference type="NCBI Taxonomy" id="1196083"/>
    <lineage>
        <taxon>Bacteria</taxon>
        <taxon>Pseudomonadati</taxon>
        <taxon>Pseudomonadota</taxon>
        <taxon>Betaproteobacteria</taxon>
        <taxon>Neisseriales</taxon>
        <taxon>Neisseriaceae</taxon>
        <taxon>Snodgrassella</taxon>
    </lineage>
</organism>
<feature type="transmembrane region" description="Helical" evidence="6">
    <location>
        <begin position="752"/>
        <end position="772"/>
    </location>
</feature>
<sequence length="779" mass="86475">MPFYRKRIWTWLYLLLILCVAISLLCSWLQKNRLDTDLISLLPSNGQNTQAQQLAAKRMNQRMNRDIVILLSSDSADKTISAAQMLQKKWQASGIFQTVTGKIEPDVEALKATMQRLQLAVVSENSWRHIINDPKSAFAQQAQVLVNPFAERSILSPDQDWLGLGNIIMHQASPDGPIFYNVQTGWLNIEENGKTWILLRARLPEKSGLISVPDKLLPLVQATQASMAQKNVQILMAGGALFAAENKSSGERESQYMSILGMGLTFLLLLMIFRSLRILFLVLPMAVGILFGVAATVSIFGKIHILTLVVGTSLLGILLDFPLHWLASGVIQQHWQRWQALHIAGKAFLLSLVITLLGYAALLITPLPILQQTAIFSAAALIGAFLFSLLCLPLLFSRTQEKIQPRFLQVMLSLGNAITSYRLFVVQKKWPLLLGFILLGVGLLNLNTQDDIRQWVNLSPQWLSQAQKVGELTQTAPSAQYFVIQANNDDELLAKNQALGQELQKLVLHKQLSGFQSLNQWVMPTAIQKQRKSDVERLLKNSDNWQDLVYLGIDENNIRNYLTNLKQLPVQSISQSLNNDLATAWQDLYLGKMENGEIASIISLSGVRQTAALQKLADKNNKIYFVNNLQALNQLFTHTRNQAIFLKLASYVLAILLLVYAFGWRKGLLLLAVPVLSSLSCLAVFAFVGWSLSLFAIFGLFLVTAIGMDYAIYVSTEQMAVAERLAGVLLAAITTMISFAILGFSATPAIASFGRSVAIGVFFSMILALSLLPRAKNKG</sequence>
<dbReference type="Proteomes" id="UP000230202">
    <property type="component" value="Unassembled WGS sequence"/>
</dbReference>
<feature type="transmembrane region" description="Helical" evidence="6">
    <location>
        <begin position="256"/>
        <end position="273"/>
    </location>
</feature>
<dbReference type="InterPro" id="IPR004869">
    <property type="entry name" value="MMPL_dom"/>
</dbReference>
<dbReference type="InterPro" id="IPR050545">
    <property type="entry name" value="Mycobact_MmpL"/>
</dbReference>
<dbReference type="SUPFAM" id="SSF82866">
    <property type="entry name" value="Multidrug efflux transporter AcrB transmembrane domain"/>
    <property type="match status" value="2"/>
</dbReference>
<evidence type="ECO:0000259" key="7">
    <source>
        <dbReference type="Pfam" id="PF03176"/>
    </source>
</evidence>
<dbReference type="PANTHER" id="PTHR33406:SF13">
    <property type="entry name" value="MEMBRANE PROTEIN YDFJ"/>
    <property type="match status" value="1"/>
</dbReference>
<feature type="transmembrane region" description="Helical" evidence="6">
    <location>
        <begin position="12"/>
        <end position="30"/>
    </location>
</feature>
<comment type="caution">
    <text evidence="8">The sequence shown here is derived from an EMBL/GenBank/DDBJ whole genome shotgun (WGS) entry which is preliminary data.</text>
</comment>
<name>A0A2N9X4T1_9NEIS</name>
<dbReference type="Pfam" id="PF03176">
    <property type="entry name" value="MMPL"/>
    <property type="match status" value="1"/>
</dbReference>
<reference evidence="8" key="1">
    <citation type="journal article" date="2017" name="MBio">
        <title>Type VI secretion-mediated competition in the bee gut microbiome.</title>
        <authorList>
            <person name="Steele M.I."/>
            <person name="Kwong W.K."/>
            <person name="Powell J.E."/>
            <person name="Whiteley M."/>
            <person name="Moran N.A."/>
        </authorList>
    </citation>
    <scope>NUCLEOTIDE SEQUENCE [LARGE SCALE GENOMIC DNA]</scope>
    <source>
        <strain evidence="8">WkB273</strain>
    </source>
</reference>
<keyword evidence="5 6" id="KW-0472">Membrane</keyword>
<keyword evidence="2" id="KW-1003">Cell membrane</keyword>
<feature type="transmembrane region" description="Helical" evidence="6">
    <location>
        <begin position="644"/>
        <end position="662"/>
    </location>
</feature>
<feature type="transmembrane region" description="Helical" evidence="6">
    <location>
        <begin position="375"/>
        <end position="396"/>
    </location>
</feature>